<dbReference type="RefSeq" id="WP_345570494.1">
    <property type="nucleotide sequence ID" value="NZ_BAABDQ010000023.1"/>
</dbReference>
<proteinExistence type="predicted"/>
<dbReference type="Proteomes" id="UP001500630">
    <property type="component" value="Unassembled WGS sequence"/>
</dbReference>
<reference evidence="2" key="1">
    <citation type="journal article" date="2019" name="Int. J. Syst. Evol. Microbiol.">
        <title>The Global Catalogue of Microorganisms (GCM) 10K type strain sequencing project: providing services to taxonomists for standard genome sequencing and annotation.</title>
        <authorList>
            <consortium name="The Broad Institute Genomics Platform"/>
            <consortium name="The Broad Institute Genome Sequencing Center for Infectious Disease"/>
            <person name="Wu L."/>
            <person name="Ma J."/>
        </authorList>
    </citation>
    <scope>NUCLEOTIDE SEQUENCE [LARGE SCALE GENOMIC DNA]</scope>
    <source>
        <strain evidence="2">JCM 17326</strain>
    </source>
</reference>
<gene>
    <name evidence="1" type="ORF">GCM10022419_081570</name>
</gene>
<keyword evidence="2" id="KW-1185">Reference proteome</keyword>
<sequence length="162" mass="18082">MFLRLLYLLMVRLPGWLTLLSRGGTDRALPAALARPLPTRLRLHRIVTPGTLLSSHRRLLGLGHQIGEGTIRRIRTAAGHGPAPRQTSPTWRQFLTSQAAGILACDFLHVDTVFLKRLYVLFAMEIETRRVHLLGLTSSPTGAWTTQQARNLLMNLGEHTGH</sequence>
<evidence type="ECO:0008006" key="3">
    <source>
        <dbReference type="Google" id="ProtNLM"/>
    </source>
</evidence>
<protein>
    <recommendedName>
        <fullName evidence="3">Secreted protein</fullName>
    </recommendedName>
</protein>
<name>A0ABP6YPR6_9ACTN</name>
<organism evidence="1 2">
    <name type="scientific">Nonomuraea rosea</name>
    <dbReference type="NCBI Taxonomy" id="638574"/>
    <lineage>
        <taxon>Bacteria</taxon>
        <taxon>Bacillati</taxon>
        <taxon>Actinomycetota</taxon>
        <taxon>Actinomycetes</taxon>
        <taxon>Streptosporangiales</taxon>
        <taxon>Streptosporangiaceae</taxon>
        <taxon>Nonomuraea</taxon>
    </lineage>
</organism>
<evidence type="ECO:0000313" key="2">
    <source>
        <dbReference type="Proteomes" id="UP001500630"/>
    </source>
</evidence>
<evidence type="ECO:0000313" key="1">
    <source>
        <dbReference type="EMBL" id="GAA3587035.1"/>
    </source>
</evidence>
<comment type="caution">
    <text evidence="1">The sequence shown here is derived from an EMBL/GenBank/DDBJ whole genome shotgun (WGS) entry which is preliminary data.</text>
</comment>
<dbReference type="EMBL" id="BAABDQ010000023">
    <property type="protein sequence ID" value="GAA3587035.1"/>
    <property type="molecule type" value="Genomic_DNA"/>
</dbReference>
<accession>A0ABP6YPR6</accession>